<name>A0A5P1X016_9LACO</name>
<organism evidence="2 3">
    <name type="scientific">Paucilactobacillus nenjiangensis</name>
    <dbReference type="NCBI Taxonomy" id="1296540"/>
    <lineage>
        <taxon>Bacteria</taxon>
        <taxon>Bacillati</taxon>
        <taxon>Bacillota</taxon>
        <taxon>Bacilli</taxon>
        <taxon>Lactobacillales</taxon>
        <taxon>Lactobacillaceae</taxon>
        <taxon>Paucilactobacillus</taxon>
    </lineage>
</organism>
<dbReference type="SMART" id="SM00422">
    <property type="entry name" value="HTH_MERR"/>
    <property type="match status" value="1"/>
</dbReference>
<dbReference type="Proteomes" id="UP000325295">
    <property type="component" value="Chromosome"/>
</dbReference>
<accession>A0A5P1X016</accession>
<proteinExistence type="predicted"/>
<sequence length="143" mass="16561">MIVDDIIREIYNTQKFQFKIGEISEMAGVSTRQLRYWEKQGYLKSNDRAGEQNARVFSFRMYVKSRLMKNYLDEGFTLAKANEKSSALLGKMEWMHKFATLAHVGLEEVDGQKAVYLGLLDDDKSKKLYGFIDDDGVHYRTIG</sequence>
<evidence type="ECO:0000313" key="2">
    <source>
        <dbReference type="EMBL" id="QER66843.1"/>
    </source>
</evidence>
<dbReference type="InterPro" id="IPR009061">
    <property type="entry name" value="DNA-bd_dom_put_sf"/>
</dbReference>
<gene>
    <name evidence="2" type="ORF">F0161_02435</name>
</gene>
<keyword evidence="3" id="KW-1185">Reference proteome</keyword>
<dbReference type="RefSeq" id="WP_137601439.1">
    <property type="nucleotide sequence ID" value="NZ_BJEB01000009.1"/>
</dbReference>
<dbReference type="EMBL" id="CP043939">
    <property type="protein sequence ID" value="QER66843.1"/>
    <property type="molecule type" value="Genomic_DNA"/>
</dbReference>
<evidence type="ECO:0000259" key="1">
    <source>
        <dbReference type="PROSITE" id="PS50937"/>
    </source>
</evidence>
<dbReference type="Gene3D" id="1.10.1660.10">
    <property type="match status" value="1"/>
</dbReference>
<feature type="domain" description="HTH merR-type" evidence="1">
    <location>
        <begin position="17"/>
        <end position="87"/>
    </location>
</feature>
<dbReference type="OrthoDB" id="9806513at2"/>
<reference evidence="2 3" key="1">
    <citation type="submission" date="2019-09" db="EMBL/GenBank/DDBJ databases">
        <title>Complete Genome Sequence of Lactobacillus nenjiangensis SH-Y15, isolated from sauerkraut.</title>
        <authorList>
            <person name="Yang H."/>
        </authorList>
    </citation>
    <scope>NUCLEOTIDE SEQUENCE [LARGE SCALE GENOMIC DNA]</scope>
    <source>
        <strain evidence="2 3">SH-Y15</strain>
    </source>
</reference>
<dbReference type="GO" id="GO:0006355">
    <property type="term" value="P:regulation of DNA-templated transcription"/>
    <property type="evidence" value="ECO:0007669"/>
    <property type="project" value="InterPro"/>
</dbReference>
<evidence type="ECO:0000313" key="3">
    <source>
        <dbReference type="Proteomes" id="UP000325295"/>
    </source>
</evidence>
<dbReference type="AlphaFoldDB" id="A0A5P1X016"/>
<dbReference type="InterPro" id="IPR000551">
    <property type="entry name" value="MerR-type_HTH_dom"/>
</dbReference>
<dbReference type="SUPFAM" id="SSF46955">
    <property type="entry name" value="Putative DNA-binding domain"/>
    <property type="match status" value="1"/>
</dbReference>
<dbReference type="GO" id="GO:0003677">
    <property type="term" value="F:DNA binding"/>
    <property type="evidence" value="ECO:0007669"/>
    <property type="project" value="InterPro"/>
</dbReference>
<dbReference type="PROSITE" id="PS50937">
    <property type="entry name" value="HTH_MERR_2"/>
    <property type="match status" value="1"/>
</dbReference>
<protein>
    <submittedName>
        <fullName evidence="2">MerR family transcriptional regulator</fullName>
    </submittedName>
</protein>
<dbReference type="CDD" id="cd01105">
    <property type="entry name" value="HTH_GlnR-like"/>
    <property type="match status" value="1"/>
</dbReference>
<dbReference type="Pfam" id="PF13411">
    <property type="entry name" value="MerR_1"/>
    <property type="match status" value="1"/>
</dbReference>
<dbReference type="KEGG" id="lnn:F0161_02435"/>